<dbReference type="OrthoDB" id="775972at2759"/>
<evidence type="ECO:0000256" key="4">
    <source>
        <dbReference type="ARBA" id="ARBA00022722"/>
    </source>
</evidence>
<protein>
    <submittedName>
        <fullName evidence="9">Tesmin</fullName>
    </submittedName>
</protein>
<dbReference type="GO" id="GO:0004519">
    <property type="term" value="F:endonuclease activity"/>
    <property type="evidence" value="ECO:0007669"/>
    <property type="project" value="UniProtKB-KW"/>
</dbReference>
<sequence length="77" mass="8603">MLAAGVIEEGDGAWGFPVMLVKKKDALLFTTLDLKAGYWQILVAPEDKDKTAFTTKKGLYRFVRMPFGLTRPPHFSA</sequence>
<keyword evidence="10" id="KW-1185">Reference proteome</keyword>
<keyword evidence="5" id="KW-0255">Endonuclease</keyword>
<organism evidence="9 10">
    <name type="scientific">Phytophthora megakarya</name>
    <dbReference type="NCBI Taxonomy" id="4795"/>
    <lineage>
        <taxon>Eukaryota</taxon>
        <taxon>Sar</taxon>
        <taxon>Stramenopiles</taxon>
        <taxon>Oomycota</taxon>
        <taxon>Peronosporomycetes</taxon>
        <taxon>Peronosporales</taxon>
        <taxon>Peronosporaceae</taxon>
        <taxon>Phytophthora</taxon>
    </lineage>
</organism>
<feature type="domain" description="Reverse transcriptase" evidence="8">
    <location>
        <begin position="20"/>
        <end position="71"/>
    </location>
</feature>
<dbReference type="Pfam" id="PF00078">
    <property type="entry name" value="RVT_1"/>
    <property type="match status" value="1"/>
</dbReference>
<proteinExistence type="predicted"/>
<dbReference type="PANTHER" id="PTHR24559:SF444">
    <property type="entry name" value="REVERSE TRANSCRIPTASE DOMAIN-CONTAINING PROTEIN"/>
    <property type="match status" value="1"/>
</dbReference>
<dbReference type="Proteomes" id="UP000198211">
    <property type="component" value="Unassembled WGS sequence"/>
</dbReference>
<dbReference type="SUPFAM" id="SSF56672">
    <property type="entry name" value="DNA/RNA polymerases"/>
    <property type="match status" value="1"/>
</dbReference>
<dbReference type="InterPro" id="IPR043502">
    <property type="entry name" value="DNA/RNA_pol_sf"/>
</dbReference>
<gene>
    <name evidence="9" type="ORF">PHMEG_00024912</name>
</gene>
<keyword evidence="2" id="KW-0808">Transferase</keyword>
<dbReference type="GO" id="GO:0008233">
    <property type="term" value="F:peptidase activity"/>
    <property type="evidence" value="ECO:0007669"/>
    <property type="project" value="UniProtKB-KW"/>
</dbReference>
<dbReference type="FunFam" id="3.10.10.10:FF:000007">
    <property type="entry name" value="Retrovirus-related Pol polyprotein from transposon 17.6-like Protein"/>
    <property type="match status" value="1"/>
</dbReference>
<dbReference type="EMBL" id="NBNE01005565">
    <property type="protein sequence ID" value="OWZ03372.1"/>
    <property type="molecule type" value="Genomic_DNA"/>
</dbReference>
<dbReference type="Gene3D" id="3.10.10.10">
    <property type="entry name" value="HIV Type 1 Reverse Transcriptase, subunit A, domain 1"/>
    <property type="match status" value="1"/>
</dbReference>
<dbReference type="InterPro" id="IPR000477">
    <property type="entry name" value="RT_dom"/>
</dbReference>
<dbReference type="GO" id="GO:0003964">
    <property type="term" value="F:RNA-directed DNA polymerase activity"/>
    <property type="evidence" value="ECO:0007669"/>
    <property type="project" value="UniProtKB-KW"/>
</dbReference>
<evidence type="ECO:0000256" key="1">
    <source>
        <dbReference type="ARBA" id="ARBA00022670"/>
    </source>
</evidence>
<evidence type="ECO:0000313" key="9">
    <source>
        <dbReference type="EMBL" id="OWZ03372.1"/>
    </source>
</evidence>
<keyword evidence="4" id="KW-0540">Nuclease</keyword>
<keyword evidence="1" id="KW-0645">Protease</keyword>
<dbReference type="PANTHER" id="PTHR24559">
    <property type="entry name" value="TRANSPOSON TY3-I GAG-POL POLYPROTEIN"/>
    <property type="match status" value="1"/>
</dbReference>
<evidence type="ECO:0000256" key="7">
    <source>
        <dbReference type="ARBA" id="ARBA00022918"/>
    </source>
</evidence>
<accession>A0A225VDH9</accession>
<keyword evidence="7" id="KW-0695">RNA-directed DNA polymerase</keyword>
<evidence type="ECO:0000256" key="6">
    <source>
        <dbReference type="ARBA" id="ARBA00022801"/>
    </source>
</evidence>
<keyword evidence="6" id="KW-0378">Hydrolase</keyword>
<dbReference type="AlphaFoldDB" id="A0A225VDH9"/>
<evidence type="ECO:0000256" key="2">
    <source>
        <dbReference type="ARBA" id="ARBA00022679"/>
    </source>
</evidence>
<dbReference type="GO" id="GO:0006508">
    <property type="term" value="P:proteolysis"/>
    <property type="evidence" value="ECO:0007669"/>
    <property type="project" value="UniProtKB-KW"/>
</dbReference>
<comment type="caution">
    <text evidence="9">The sequence shown here is derived from an EMBL/GenBank/DDBJ whole genome shotgun (WGS) entry which is preliminary data.</text>
</comment>
<name>A0A225VDH9_9STRA</name>
<evidence type="ECO:0000256" key="3">
    <source>
        <dbReference type="ARBA" id="ARBA00022695"/>
    </source>
</evidence>
<keyword evidence="3" id="KW-0548">Nucleotidyltransferase</keyword>
<reference evidence="10" key="1">
    <citation type="submission" date="2017-03" db="EMBL/GenBank/DDBJ databases">
        <title>Phytopthora megakarya and P. palmivora, two closely related causual agents of cacao black pod achieved similar genome size and gene model numbers by different mechanisms.</title>
        <authorList>
            <person name="Ali S."/>
            <person name="Shao J."/>
            <person name="Larry D.J."/>
            <person name="Kronmiller B."/>
            <person name="Shen D."/>
            <person name="Strem M.D."/>
            <person name="Melnick R.L."/>
            <person name="Guiltinan M.J."/>
            <person name="Tyler B.M."/>
            <person name="Meinhardt L.W."/>
            <person name="Bailey B.A."/>
        </authorList>
    </citation>
    <scope>NUCLEOTIDE SEQUENCE [LARGE SCALE GENOMIC DNA]</scope>
    <source>
        <strain evidence="10">zdho120</strain>
    </source>
</reference>
<dbReference type="InterPro" id="IPR053134">
    <property type="entry name" value="RNA-dir_DNA_polymerase"/>
</dbReference>
<evidence type="ECO:0000256" key="5">
    <source>
        <dbReference type="ARBA" id="ARBA00022759"/>
    </source>
</evidence>
<evidence type="ECO:0000259" key="8">
    <source>
        <dbReference type="Pfam" id="PF00078"/>
    </source>
</evidence>
<evidence type="ECO:0000313" key="10">
    <source>
        <dbReference type="Proteomes" id="UP000198211"/>
    </source>
</evidence>